<comment type="caution">
    <text evidence="3">Lacks conserved residue(s) required for the propagation of feature annotation.</text>
</comment>
<dbReference type="InterPro" id="IPR022684">
    <property type="entry name" value="Calpain_cysteine_protease"/>
</dbReference>
<dbReference type="InterPro" id="IPR033883">
    <property type="entry name" value="C2_III"/>
</dbReference>
<dbReference type="PROSITE" id="PS50203">
    <property type="entry name" value="CALPAIN_CAT"/>
    <property type="match status" value="1"/>
</dbReference>
<reference evidence="6 7" key="1">
    <citation type="journal article" date="2018" name="Gigascience">
        <title>Genomes of trombidid mites reveal novel predicted allergens and laterally-transferred genes associated with secondary metabolism.</title>
        <authorList>
            <person name="Dong X."/>
            <person name="Chaisiri K."/>
            <person name="Xia D."/>
            <person name="Armstrong S.D."/>
            <person name="Fang Y."/>
            <person name="Donnelly M.J."/>
            <person name="Kadowaki T."/>
            <person name="McGarry J.W."/>
            <person name="Darby A.C."/>
            <person name="Makepeace B.L."/>
        </authorList>
    </citation>
    <scope>NUCLEOTIDE SEQUENCE [LARGE SCALE GENOMIC DNA]</scope>
    <source>
        <strain evidence="6">UoL-WK</strain>
    </source>
</reference>
<dbReference type="InterPro" id="IPR022683">
    <property type="entry name" value="Calpain_III"/>
</dbReference>
<reference evidence="6" key="2">
    <citation type="submission" date="2018-11" db="EMBL/GenBank/DDBJ databases">
        <title>Trombidioid mite genomics.</title>
        <authorList>
            <person name="Dong X."/>
        </authorList>
    </citation>
    <scope>NUCLEOTIDE SEQUENCE</scope>
    <source>
        <strain evidence="6">UoL-WK</strain>
    </source>
</reference>
<dbReference type="GO" id="GO:0005737">
    <property type="term" value="C:cytoplasm"/>
    <property type="evidence" value="ECO:0007669"/>
    <property type="project" value="TreeGrafter"/>
</dbReference>
<dbReference type="OrthoDB" id="424753at2759"/>
<dbReference type="PANTHER" id="PTHR10183:SF394">
    <property type="entry name" value="CALPAIN-C"/>
    <property type="match status" value="1"/>
</dbReference>
<dbReference type="SUPFAM" id="SSF49758">
    <property type="entry name" value="Calpain large subunit, middle domain (domain III)"/>
    <property type="match status" value="1"/>
</dbReference>
<dbReference type="InterPro" id="IPR011992">
    <property type="entry name" value="EF-hand-dom_pair"/>
</dbReference>
<dbReference type="InterPro" id="IPR001300">
    <property type="entry name" value="Peptidase_C2_calpain_cat"/>
</dbReference>
<dbReference type="Gene3D" id="1.10.238.10">
    <property type="entry name" value="EF-hand"/>
    <property type="match status" value="1"/>
</dbReference>
<dbReference type="STRING" id="1965070.A0A3S3NSL9"/>
<comment type="caution">
    <text evidence="6">The sequence shown here is derived from an EMBL/GenBank/DDBJ whole genome shotgun (WGS) entry which is preliminary data.</text>
</comment>
<dbReference type="EMBL" id="NCKU01004938">
    <property type="protein sequence ID" value="RWS05237.1"/>
    <property type="molecule type" value="Genomic_DNA"/>
</dbReference>
<dbReference type="GO" id="GO:0004198">
    <property type="term" value="F:calcium-dependent cysteine-type endopeptidase activity"/>
    <property type="evidence" value="ECO:0007669"/>
    <property type="project" value="InterPro"/>
</dbReference>
<dbReference type="EMBL" id="NCKU01005121">
    <property type="protein sequence ID" value="RWS04986.1"/>
    <property type="molecule type" value="Genomic_DNA"/>
</dbReference>
<dbReference type="SUPFAM" id="SSF54001">
    <property type="entry name" value="Cysteine proteinases"/>
    <property type="match status" value="1"/>
</dbReference>
<sequence length="665" mass="76292">MSDSEFERIRRHCLKAGQLYEDPDFSTNQSSVFYHQTPPFTFVWKRPKEIYSNPVFLDEDPKNHNFDVTPGRLGDSWFVSCIGCLNLTKGLFYRVVPADQSFNDNEYAGIFRFRIWWHGEWKEVLIDDRLPTVNNKLVFIQSLNSNYFWAPLLEKAYAKLHGSYEALKYGSTMEGLSDLSGGVTENISLKTDPNSFSLLLIKLLSMTSVVTAIVQKENFNNTSLSPKNSRYERLANGITLSVNYRVINFEKLTTNEGEVIQLIRLRNPLITCPAYIGAWSQGAPEWERLSNKERTNLTSNLAEGEFYMSYQDFMKTFTNLQVIHLDSETSKDEPSLKGKKAWCIRLWKGIWRKGVTAGGCRNNFDTFHLNPQLLLHINDKDEVIISLNQHSVIDAKVVGFSLYQSTTNDERLDRNFFKRNRSYFNSDYTNSKGITARCKLEPGFYVLLPTTYEPGQEGMFSLRIYSSSPLKLSCLDANPSVLKPAIIKAPPSFDSKFSQYETMFMQLADEHKTVNAFELQELLECCLPNDYVKSCATIEVCRQIVTAMDIKGFGRLHYNDYKNIMCSLKYWQNIFRNHTKGTSGILRAEKMQEALLDIGFQLNNEILSLLMLKYMRKDGTLRFGDFVSCILHLNVIFALFEKKDAAKSGSIVLSLPEWIKASLLS</sequence>
<dbReference type="AlphaFoldDB" id="A0A3S3NSL9"/>
<accession>A0A3S3NSL9</accession>
<name>A0A3S3NSL9_9ACAR</name>
<evidence type="ECO:0000256" key="3">
    <source>
        <dbReference type="PROSITE-ProRule" id="PRU00239"/>
    </source>
</evidence>
<organism evidence="6 7">
    <name type="scientific">Dinothrombium tinctorium</name>
    <dbReference type="NCBI Taxonomy" id="1965070"/>
    <lineage>
        <taxon>Eukaryota</taxon>
        <taxon>Metazoa</taxon>
        <taxon>Ecdysozoa</taxon>
        <taxon>Arthropoda</taxon>
        <taxon>Chelicerata</taxon>
        <taxon>Arachnida</taxon>
        <taxon>Acari</taxon>
        <taxon>Acariformes</taxon>
        <taxon>Trombidiformes</taxon>
        <taxon>Prostigmata</taxon>
        <taxon>Anystina</taxon>
        <taxon>Parasitengona</taxon>
        <taxon>Trombidioidea</taxon>
        <taxon>Trombidiidae</taxon>
        <taxon>Dinothrombium</taxon>
    </lineage>
</organism>
<dbReference type="SUPFAM" id="SSF47473">
    <property type="entry name" value="EF-hand"/>
    <property type="match status" value="1"/>
</dbReference>
<evidence type="ECO:0000259" key="4">
    <source>
        <dbReference type="PROSITE" id="PS50203"/>
    </source>
</evidence>
<dbReference type="Pfam" id="PF01067">
    <property type="entry name" value="Calpain_III"/>
    <property type="match status" value="1"/>
</dbReference>
<dbReference type="CDD" id="cd00214">
    <property type="entry name" value="Calpain_III"/>
    <property type="match status" value="1"/>
</dbReference>
<dbReference type="InterPro" id="IPR038765">
    <property type="entry name" value="Papain-like_cys_pep_sf"/>
</dbReference>
<dbReference type="SMART" id="SM00230">
    <property type="entry name" value="CysPc"/>
    <property type="match status" value="1"/>
</dbReference>
<dbReference type="Gene3D" id="2.60.120.380">
    <property type="match status" value="1"/>
</dbReference>
<dbReference type="Proteomes" id="UP000285301">
    <property type="component" value="Unassembled WGS sequence"/>
</dbReference>
<dbReference type="Gene3D" id="3.90.70.10">
    <property type="entry name" value="Cysteine proteinases"/>
    <property type="match status" value="1"/>
</dbReference>
<evidence type="ECO:0000256" key="2">
    <source>
        <dbReference type="PIRSR" id="PIRSR622684-1"/>
    </source>
</evidence>
<dbReference type="SMART" id="SM00720">
    <property type="entry name" value="calpain_III"/>
    <property type="match status" value="1"/>
</dbReference>
<feature type="domain" description="Calpain catalytic" evidence="4">
    <location>
        <begin position="19"/>
        <end position="326"/>
    </location>
</feature>
<protein>
    <submittedName>
        <fullName evidence="6">Calpain-C-like protein</fullName>
    </submittedName>
</protein>
<dbReference type="InterPro" id="IPR022682">
    <property type="entry name" value="Calpain_domain_III"/>
</dbReference>
<evidence type="ECO:0000313" key="6">
    <source>
        <dbReference type="EMBL" id="RWS05237.1"/>
    </source>
</evidence>
<comment type="similarity">
    <text evidence="1">Belongs to the peptidase C2 family.</text>
</comment>
<evidence type="ECO:0000256" key="1">
    <source>
        <dbReference type="ARBA" id="ARBA00007623"/>
    </source>
</evidence>
<evidence type="ECO:0000313" key="5">
    <source>
        <dbReference type="EMBL" id="RWS04986.1"/>
    </source>
</evidence>
<dbReference type="PANTHER" id="PTHR10183">
    <property type="entry name" value="CALPAIN"/>
    <property type="match status" value="1"/>
</dbReference>
<dbReference type="GO" id="GO:0006508">
    <property type="term" value="P:proteolysis"/>
    <property type="evidence" value="ECO:0007669"/>
    <property type="project" value="InterPro"/>
</dbReference>
<dbReference type="CDD" id="cd00044">
    <property type="entry name" value="CysPc"/>
    <property type="match status" value="1"/>
</dbReference>
<evidence type="ECO:0000313" key="7">
    <source>
        <dbReference type="Proteomes" id="UP000285301"/>
    </source>
</evidence>
<proteinExistence type="inferred from homology"/>
<dbReference type="Pfam" id="PF00648">
    <property type="entry name" value="Peptidase_C2"/>
    <property type="match status" value="1"/>
</dbReference>
<keyword evidence="7" id="KW-1185">Reference proteome</keyword>
<feature type="active site" evidence="2">
    <location>
        <position position="267"/>
    </location>
</feature>
<dbReference type="PRINTS" id="PR00704">
    <property type="entry name" value="CALPAIN"/>
</dbReference>
<gene>
    <name evidence="6" type="ORF">B4U79_03411</name>
    <name evidence="5" type="ORF">B4U79_14691</name>
</gene>
<dbReference type="InterPro" id="IPR036213">
    <property type="entry name" value="Calpain_III_sf"/>
</dbReference>